<reference evidence="2 3" key="1">
    <citation type="journal article" date="2019" name="Int. J. Syst. Evol. Microbiol.">
        <title>The Global Catalogue of Microorganisms (GCM) 10K type strain sequencing project: providing services to taxonomists for standard genome sequencing and annotation.</title>
        <authorList>
            <consortium name="The Broad Institute Genomics Platform"/>
            <consortium name="The Broad Institute Genome Sequencing Center for Infectious Disease"/>
            <person name="Wu L."/>
            <person name="Ma J."/>
        </authorList>
    </citation>
    <scope>NUCLEOTIDE SEQUENCE [LARGE SCALE GENOMIC DNA]</scope>
    <source>
        <strain evidence="2 3">JCM 1405</strain>
    </source>
</reference>
<dbReference type="InterPro" id="IPR014509">
    <property type="entry name" value="YjdF-like"/>
</dbReference>
<keyword evidence="3" id="KW-1185">Reference proteome</keyword>
<keyword evidence="1" id="KW-1133">Transmembrane helix</keyword>
<feature type="transmembrane region" description="Helical" evidence="1">
    <location>
        <begin position="91"/>
        <end position="111"/>
    </location>
</feature>
<dbReference type="EMBL" id="BAAACF010000001">
    <property type="protein sequence ID" value="GAA0725785.1"/>
    <property type="molecule type" value="Genomic_DNA"/>
</dbReference>
<dbReference type="Pfam" id="PF09997">
    <property type="entry name" value="DUF2238"/>
    <property type="match status" value="1"/>
</dbReference>
<comment type="caution">
    <text evidence="2">The sequence shown here is derived from an EMBL/GenBank/DDBJ whole genome shotgun (WGS) entry which is preliminary data.</text>
</comment>
<keyword evidence="1" id="KW-0812">Transmembrane</keyword>
<proteinExistence type="predicted"/>
<feature type="transmembrane region" description="Helical" evidence="1">
    <location>
        <begin position="7"/>
        <end position="26"/>
    </location>
</feature>
<keyword evidence="1" id="KW-0472">Membrane</keyword>
<dbReference type="Proteomes" id="UP001500339">
    <property type="component" value="Unassembled WGS sequence"/>
</dbReference>
<dbReference type="RefSeq" id="WP_343769512.1">
    <property type="nucleotide sequence ID" value="NZ_BAAACF010000001.1"/>
</dbReference>
<evidence type="ECO:0008006" key="4">
    <source>
        <dbReference type="Google" id="ProtNLM"/>
    </source>
</evidence>
<accession>A0ABN1J1E8</accession>
<feature type="transmembrane region" description="Helical" evidence="1">
    <location>
        <begin position="32"/>
        <end position="51"/>
    </location>
</feature>
<gene>
    <name evidence="2" type="ORF">GCM10008905_21700</name>
</gene>
<sequence>MQKKSYSFYKWISVIFRIYLVLEFLYNLFNKNIAASIYCIFILIATFWDVIMPKLCIPDWLGVLIQGFIFLSMYLGKLHGYYSKVINWDDYLHISSGIIVAIFALYTLLFINKKLRLNIHSISLITAFMIITSIATAGAWEIFEFSGDTLLGLNSQGGSLNDTMHDIINGTIGGLISSLLFYFKPSIFKIYPLECTNKDELYPV</sequence>
<organism evidence="2 3">
    <name type="scientific">Clostridium malenominatum</name>
    <dbReference type="NCBI Taxonomy" id="1539"/>
    <lineage>
        <taxon>Bacteria</taxon>
        <taxon>Bacillati</taxon>
        <taxon>Bacillota</taxon>
        <taxon>Clostridia</taxon>
        <taxon>Eubacteriales</taxon>
        <taxon>Clostridiaceae</taxon>
        <taxon>Clostridium</taxon>
    </lineage>
</organism>
<feature type="transmembrane region" description="Helical" evidence="1">
    <location>
        <begin position="123"/>
        <end position="143"/>
    </location>
</feature>
<protein>
    <recommendedName>
        <fullName evidence="4">Membrane-spanning protein</fullName>
    </recommendedName>
</protein>
<evidence type="ECO:0000313" key="3">
    <source>
        <dbReference type="Proteomes" id="UP001500339"/>
    </source>
</evidence>
<evidence type="ECO:0000256" key="1">
    <source>
        <dbReference type="SAM" id="Phobius"/>
    </source>
</evidence>
<feature type="transmembrane region" description="Helical" evidence="1">
    <location>
        <begin position="60"/>
        <end position="79"/>
    </location>
</feature>
<evidence type="ECO:0000313" key="2">
    <source>
        <dbReference type="EMBL" id="GAA0725785.1"/>
    </source>
</evidence>
<name>A0ABN1J1E8_9CLOT</name>
<feature type="transmembrane region" description="Helical" evidence="1">
    <location>
        <begin position="163"/>
        <end position="183"/>
    </location>
</feature>